<reference evidence="2 3" key="1">
    <citation type="journal article" date="2013" name="Lancet">
        <title>First case of E anophelis outbreak in an intensive-care unit.</title>
        <authorList>
            <person name="Teo J."/>
            <person name="Tan S.Y."/>
            <person name="Tay M."/>
            <person name="Ding Y."/>
            <person name="Kjelleberg S."/>
            <person name="Givskov M."/>
            <person name="Lin R.T."/>
            <person name="Yang L."/>
        </authorList>
    </citation>
    <scope>NUCLEOTIDE SEQUENCE [LARGE SCALE GENOMIC DNA]</scope>
    <source>
        <strain evidence="2 3">NUHP1</strain>
    </source>
</reference>
<organism evidence="2 3">
    <name type="scientific">Elizabethkingia anophelis NUHP1</name>
    <dbReference type="NCBI Taxonomy" id="1338011"/>
    <lineage>
        <taxon>Bacteria</taxon>
        <taxon>Pseudomonadati</taxon>
        <taxon>Bacteroidota</taxon>
        <taxon>Flavobacteriia</taxon>
        <taxon>Flavobacteriales</taxon>
        <taxon>Weeksellaceae</taxon>
        <taxon>Elizabethkingia</taxon>
    </lineage>
</organism>
<evidence type="ECO:0000313" key="2">
    <source>
        <dbReference type="EMBL" id="AIL46286.1"/>
    </source>
</evidence>
<dbReference type="EMBL" id="CP007547">
    <property type="protein sequence ID" value="AIL46286.1"/>
    <property type="molecule type" value="Genomic_DNA"/>
</dbReference>
<evidence type="ECO:0000313" key="3">
    <source>
        <dbReference type="Proteomes" id="UP000028933"/>
    </source>
</evidence>
<dbReference type="KEGG" id="eao:BD94_2511"/>
<dbReference type="eggNOG" id="ENOG5032T87">
    <property type="taxonomic scope" value="Bacteria"/>
</dbReference>
<dbReference type="STRING" id="1338011.BD94_2511"/>
<sequence>MQNYQNHRRFYTPHHFIFYPVGLILFGISLYRMGYSLGNNNGEFWIWFVLSGAIFLIIWVAFMMRQHYALTLQNRIIIDEVKFRYFRLTGKSIDEISYDFSDSQLFALRFSNDDEFLKLVEDTVSENLNADHIKKRIKNWKADNRRV</sequence>
<gene>
    <name evidence="2" type="ORF">BD94_2511</name>
</gene>
<evidence type="ECO:0000256" key="1">
    <source>
        <dbReference type="SAM" id="Phobius"/>
    </source>
</evidence>
<dbReference type="Pfam" id="PF20136">
    <property type="entry name" value="DUF6526"/>
    <property type="match status" value="1"/>
</dbReference>
<feature type="transmembrane region" description="Helical" evidence="1">
    <location>
        <begin position="45"/>
        <end position="64"/>
    </location>
</feature>
<keyword evidence="1" id="KW-1133">Transmembrane helix</keyword>
<dbReference type="InterPro" id="IPR045385">
    <property type="entry name" value="DUF6526"/>
</dbReference>
<feature type="transmembrane region" description="Helical" evidence="1">
    <location>
        <begin position="16"/>
        <end position="33"/>
    </location>
</feature>
<proteinExistence type="predicted"/>
<dbReference type="RefSeq" id="WP_024565553.1">
    <property type="nucleotide sequence ID" value="NZ_CP007547.1"/>
</dbReference>
<dbReference type="AlphaFoldDB" id="A0A077EF51"/>
<name>A0A077EF51_9FLAO</name>
<accession>A0A077EF51</accession>
<keyword evidence="1" id="KW-0472">Membrane</keyword>
<dbReference type="Proteomes" id="UP000028933">
    <property type="component" value="Chromosome"/>
</dbReference>
<dbReference type="HOGENOM" id="CLU_149246_0_0_10"/>
<keyword evidence="1" id="KW-0812">Transmembrane</keyword>
<protein>
    <submittedName>
        <fullName evidence="2">Uncharacterized protein</fullName>
    </submittedName>
</protein>